<dbReference type="InterPro" id="IPR036844">
    <property type="entry name" value="Hint_dom_sf"/>
</dbReference>
<dbReference type="PANTHER" id="PTHR11889:SF31">
    <property type="entry name" value="PROTEIN HEDGEHOG"/>
    <property type="match status" value="1"/>
</dbReference>
<evidence type="ECO:0000313" key="4">
    <source>
        <dbReference type="EMBL" id="CAF3751380.1"/>
    </source>
</evidence>
<evidence type="ECO:0000259" key="3">
    <source>
        <dbReference type="SMART" id="SM00306"/>
    </source>
</evidence>
<evidence type="ECO:0000313" key="5">
    <source>
        <dbReference type="Proteomes" id="UP000663874"/>
    </source>
</evidence>
<dbReference type="CDD" id="cd00081">
    <property type="entry name" value="Hint"/>
    <property type="match status" value="1"/>
</dbReference>
<keyword evidence="2" id="KW-0732">Signal</keyword>
<dbReference type="AlphaFoldDB" id="A0A818YAU7"/>
<evidence type="ECO:0000256" key="2">
    <source>
        <dbReference type="ARBA" id="ARBA00022729"/>
    </source>
</evidence>
<gene>
    <name evidence="4" type="ORF">FNK824_LOCUS12265</name>
</gene>
<dbReference type="Proteomes" id="UP000663874">
    <property type="component" value="Unassembled WGS sequence"/>
</dbReference>
<proteinExistence type="predicted"/>
<dbReference type="EMBL" id="CAJOBE010001522">
    <property type="protein sequence ID" value="CAF3751380.1"/>
    <property type="molecule type" value="Genomic_DNA"/>
</dbReference>
<organism evidence="4 5">
    <name type="scientific">Rotaria sordida</name>
    <dbReference type="NCBI Taxonomy" id="392033"/>
    <lineage>
        <taxon>Eukaryota</taxon>
        <taxon>Metazoa</taxon>
        <taxon>Spiralia</taxon>
        <taxon>Gnathifera</taxon>
        <taxon>Rotifera</taxon>
        <taxon>Eurotatoria</taxon>
        <taxon>Bdelloidea</taxon>
        <taxon>Philodinida</taxon>
        <taxon>Philodinidae</taxon>
        <taxon>Rotaria</taxon>
    </lineage>
</organism>
<dbReference type="SUPFAM" id="SSF51294">
    <property type="entry name" value="Hedgehog/intein (Hint) domain"/>
    <property type="match status" value="1"/>
</dbReference>
<dbReference type="GO" id="GO:0007267">
    <property type="term" value="P:cell-cell signaling"/>
    <property type="evidence" value="ECO:0007669"/>
    <property type="project" value="InterPro"/>
</dbReference>
<dbReference type="InterPro" id="IPR050387">
    <property type="entry name" value="Hedgehog_Signaling"/>
</dbReference>
<dbReference type="GO" id="GO:0016540">
    <property type="term" value="P:protein autoprocessing"/>
    <property type="evidence" value="ECO:0007669"/>
    <property type="project" value="InterPro"/>
</dbReference>
<dbReference type="InterPro" id="IPR001657">
    <property type="entry name" value="Hedgehog"/>
</dbReference>
<dbReference type="PRINTS" id="PR00632">
    <property type="entry name" value="SONICHHOG"/>
</dbReference>
<protein>
    <recommendedName>
        <fullName evidence="3">Hint domain-containing protein</fullName>
    </recommendedName>
</protein>
<feature type="domain" description="Hint" evidence="3">
    <location>
        <begin position="187"/>
        <end position="295"/>
    </location>
</feature>
<name>A0A818YAU7_9BILA</name>
<keyword evidence="1" id="KW-0217">Developmental protein</keyword>
<dbReference type="PANTHER" id="PTHR11889">
    <property type="entry name" value="HEDGEHOG"/>
    <property type="match status" value="1"/>
</dbReference>
<comment type="caution">
    <text evidence="4">The sequence shown here is derived from an EMBL/GenBank/DDBJ whole genome shotgun (WGS) entry which is preliminary data.</text>
</comment>
<dbReference type="Gene3D" id="2.170.16.10">
    <property type="entry name" value="Hedgehog/Intein (Hint) domain"/>
    <property type="match status" value="1"/>
</dbReference>
<evidence type="ECO:0000256" key="1">
    <source>
        <dbReference type="ARBA" id="ARBA00022473"/>
    </source>
</evidence>
<dbReference type="InterPro" id="IPR001767">
    <property type="entry name" value="Hedgehog_Hint"/>
</dbReference>
<dbReference type="SMART" id="SM00306">
    <property type="entry name" value="HintN"/>
    <property type="match status" value="1"/>
</dbReference>
<sequence>MFNLSNLNYLKVSSKFKIETSSVLLQLLKVAPQLSSITIDQIMLISFLDDDELCKYLNKTIKKLDLYYDINRSARVFNNYGELRTFCKTFSNIENLRYYIDKKTEFIFVLNQLSKLSHMTAFVKTSDNRKSVISWIKNELTNLNVNYSIEDHRCQNLPYDSICDCTSILSNSNVCLQYTCITKRREQTCFPGRSTVITENGLMKPLSNIEIGECVLVINKENKLIYESIEGFIHLKRNGSFSFLLINIEIDDHRNITTSLFISSNHLIFLANDTELKNSLFASQLQSGDHIKYVYKNEIILGKIRNIDLTIEEGYYAPLTPSDTIKIDNVFVSNYASVNNHYLAHNVMKIYRWWIYLFGSNKNNENIHWLLKLSDRLVQWCISDI</sequence>
<dbReference type="Pfam" id="PF01079">
    <property type="entry name" value="Hint"/>
    <property type="match status" value="1"/>
</dbReference>
<dbReference type="InterPro" id="IPR003587">
    <property type="entry name" value="Hint_dom_N"/>
</dbReference>
<reference evidence="4" key="1">
    <citation type="submission" date="2021-02" db="EMBL/GenBank/DDBJ databases">
        <authorList>
            <person name="Nowell W R."/>
        </authorList>
    </citation>
    <scope>NUCLEOTIDE SEQUENCE</scope>
</reference>
<accession>A0A818YAU7</accession>